<evidence type="ECO:0000313" key="6">
    <source>
        <dbReference type="Proteomes" id="UP000799440"/>
    </source>
</evidence>
<dbReference type="PANTHER" id="PTHR45348:SF2">
    <property type="entry name" value="ZINC-TYPE ALCOHOL DEHYDROGENASE-LIKE PROTEIN C2E1P3.01"/>
    <property type="match status" value="1"/>
</dbReference>
<keyword evidence="3" id="KW-0560">Oxidoreductase</keyword>
<reference evidence="5" key="1">
    <citation type="journal article" date="2020" name="Stud. Mycol.">
        <title>101 Dothideomycetes genomes: a test case for predicting lifestyles and emergence of pathogens.</title>
        <authorList>
            <person name="Haridas S."/>
            <person name="Albert R."/>
            <person name="Binder M."/>
            <person name="Bloem J."/>
            <person name="Labutti K."/>
            <person name="Salamov A."/>
            <person name="Andreopoulos B."/>
            <person name="Baker S."/>
            <person name="Barry K."/>
            <person name="Bills G."/>
            <person name="Bluhm B."/>
            <person name="Cannon C."/>
            <person name="Castanera R."/>
            <person name="Culley D."/>
            <person name="Daum C."/>
            <person name="Ezra D."/>
            <person name="Gonzalez J."/>
            <person name="Henrissat B."/>
            <person name="Kuo A."/>
            <person name="Liang C."/>
            <person name="Lipzen A."/>
            <person name="Lutzoni F."/>
            <person name="Magnuson J."/>
            <person name="Mondo S."/>
            <person name="Nolan M."/>
            <person name="Ohm R."/>
            <person name="Pangilinan J."/>
            <person name="Park H.-J."/>
            <person name="Ramirez L."/>
            <person name="Alfaro M."/>
            <person name="Sun H."/>
            <person name="Tritt A."/>
            <person name="Yoshinaga Y."/>
            <person name="Zwiers L.-H."/>
            <person name="Turgeon B."/>
            <person name="Goodwin S."/>
            <person name="Spatafora J."/>
            <person name="Crous P."/>
            <person name="Grigoriev I."/>
        </authorList>
    </citation>
    <scope>NUCLEOTIDE SEQUENCE</scope>
    <source>
        <strain evidence="5">CBS 119925</strain>
    </source>
</reference>
<evidence type="ECO:0000259" key="4">
    <source>
        <dbReference type="SMART" id="SM00829"/>
    </source>
</evidence>
<evidence type="ECO:0000256" key="2">
    <source>
        <dbReference type="ARBA" id="ARBA00011245"/>
    </source>
</evidence>
<comment type="subunit">
    <text evidence="2">Monomer.</text>
</comment>
<feature type="domain" description="Enoyl reductase (ER)" evidence="4">
    <location>
        <begin position="12"/>
        <end position="341"/>
    </location>
</feature>
<dbReference type="InterPro" id="IPR020843">
    <property type="entry name" value="ER"/>
</dbReference>
<evidence type="ECO:0000256" key="1">
    <source>
        <dbReference type="ARBA" id="ARBA00008072"/>
    </source>
</evidence>
<dbReference type="AlphaFoldDB" id="A0A6A6V6P4"/>
<evidence type="ECO:0000313" key="5">
    <source>
        <dbReference type="EMBL" id="KAF2746175.1"/>
    </source>
</evidence>
<dbReference type="InterPro" id="IPR011032">
    <property type="entry name" value="GroES-like_sf"/>
</dbReference>
<dbReference type="PANTHER" id="PTHR45348">
    <property type="entry name" value="HYPOTHETICAL OXIDOREDUCTASE (EUROFUNG)"/>
    <property type="match status" value="1"/>
</dbReference>
<gene>
    <name evidence="5" type="ORF">M011DRAFT_469033</name>
</gene>
<proteinExistence type="inferred from homology"/>
<evidence type="ECO:0000256" key="3">
    <source>
        <dbReference type="ARBA" id="ARBA00023002"/>
    </source>
</evidence>
<dbReference type="Gene3D" id="3.90.180.10">
    <property type="entry name" value="Medium-chain alcohol dehydrogenases, catalytic domain"/>
    <property type="match status" value="1"/>
</dbReference>
<dbReference type="GO" id="GO:0016651">
    <property type="term" value="F:oxidoreductase activity, acting on NAD(P)H"/>
    <property type="evidence" value="ECO:0007669"/>
    <property type="project" value="InterPro"/>
</dbReference>
<dbReference type="InterPro" id="IPR047122">
    <property type="entry name" value="Trans-enoyl_RdTase-like"/>
</dbReference>
<dbReference type="CDD" id="cd08249">
    <property type="entry name" value="enoyl_reductase_like"/>
    <property type="match status" value="1"/>
</dbReference>
<dbReference type="EMBL" id="MU006579">
    <property type="protein sequence ID" value="KAF2746175.1"/>
    <property type="molecule type" value="Genomic_DNA"/>
</dbReference>
<dbReference type="Proteomes" id="UP000799440">
    <property type="component" value="Unassembled WGS sequence"/>
</dbReference>
<dbReference type="SUPFAM" id="SSF50129">
    <property type="entry name" value="GroES-like"/>
    <property type="match status" value="1"/>
</dbReference>
<dbReference type="InterPro" id="IPR013154">
    <property type="entry name" value="ADH-like_N"/>
</dbReference>
<dbReference type="InterPro" id="IPR036291">
    <property type="entry name" value="NAD(P)-bd_dom_sf"/>
</dbReference>
<comment type="similarity">
    <text evidence="1">Belongs to the zinc-containing alcohol dehydrogenase family.</text>
</comment>
<sequence>MSNQAAWIKEKHANVELGPADKYTPGDGELLVKVEVIGFNPIEAKIQKFAMQPIPYPNILGISYAGTIDSVGPNTPSHFTPGTRVAVNRTGRALGDARFGSFQKYALAQSHATSILPASVSLEAGAASICNLATVTCAMDLHFSFSRPSLDGSKPAAQGKTILIYGGTSSVGGLAISYAKAAGYRVVTTTSPQHAEYVASLNPDVVIDHKQSASAIVEELKKNGPYDAIFDTIGLPPVTNIFYDYLGSVGGGKYNTIIPPIGGEKECPEGVQRIFAPYSFALDEEQNLGLRRWYYEEFVPKGLEAGIVAPSRPETVEGGLEGVQEALDRMIQGRVSGRKLVAYPWKA</sequence>
<dbReference type="SUPFAM" id="SSF51735">
    <property type="entry name" value="NAD(P)-binding Rossmann-fold domains"/>
    <property type="match status" value="1"/>
</dbReference>
<keyword evidence="6" id="KW-1185">Reference proteome</keyword>
<dbReference type="SMART" id="SM00829">
    <property type="entry name" value="PKS_ER"/>
    <property type="match status" value="1"/>
</dbReference>
<accession>A0A6A6V6P4</accession>
<dbReference type="Gene3D" id="3.40.50.720">
    <property type="entry name" value="NAD(P)-binding Rossmann-like Domain"/>
    <property type="match status" value="1"/>
</dbReference>
<protein>
    <submittedName>
        <fullName evidence="5">Alcohol dehydrogenase</fullName>
    </submittedName>
</protein>
<dbReference type="Pfam" id="PF08240">
    <property type="entry name" value="ADH_N"/>
    <property type="match status" value="1"/>
</dbReference>
<dbReference type="Pfam" id="PF00107">
    <property type="entry name" value="ADH_zinc_N"/>
    <property type="match status" value="1"/>
</dbReference>
<dbReference type="InterPro" id="IPR013149">
    <property type="entry name" value="ADH-like_C"/>
</dbReference>
<name>A0A6A6V6P4_9PLEO</name>
<dbReference type="OrthoDB" id="3509362at2759"/>
<organism evidence="5 6">
    <name type="scientific">Sporormia fimetaria CBS 119925</name>
    <dbReference type="NCBI Taxonomy" id="1340428"/>
    <lineage>
        <taxon>Eukaryota</taxon>
        <taxon>Fungi</taxon>
        <taxon>Dikarya</taxon>
        <taxon>Ascomycota</taxon>
        <taxon>Pezizomycotina</taxon>
        <taxon>Dothideomycetes</taxon>
        <taxon>Pleosporomycetidae</taxon>
        <taxon>Pleosporales</taxon>
        <taxon>Sporormiaceae</taxon>
        <taxon>Sporormia</taxon>
    </lineage>
</organism>